<gene>
    <name evidence="5" type="ORF">SOPHRITA_22</name>
</gene>
<feature type="region of interest" description="Disordered" evidence="4">
    <location>
        <begin position="22"/>
        <end position="48"/>
    </location>
</feature>
<dbReference type="InterPro" id="IPR001261">
    <property type="entry name" value="ArgE/DapE_CS"/>
</dbReference>
<evidence type="ECO:0000256" key="4">
    <source>
        <dbReference type="SAM" id="MobiDB-lite"/>
    </source>
</evidence>
<evidence type="ECO:0000313" key="6">
    <source>
        <dbReference type="Proteomes" id="UP000827460"/>
    </source>
</evidence>
<dbReference type="EMBL" id="OK499991">
    <property type="protein sequence ID" value="UGO50613.1"/>
    <property type="molecule type" value="Genomic_DNA"/>
</dbReference>
<dbReference type="InterPro" id="IPR008007">
    <property type="entry name" value="Peptidase_M42"/>
</dbReference>
<evidence type="ECO:0000256" key="3">
    <source>
        <dbReference type="ARBA" id="ARBA00022801"/>
    </source>
</evidence>
<dbReference type="PANTHER" id="PTHR42994:SF2">
    <property type="entry name" value="PEPTIDASE"/>
    <property type="match status" value="1"/>
</dbReference>
<evidence type="ECO:0000256" key="2">
    <source>
        <dbReference type="ARBA" id="ARBA00022723"/>
    </source>
</evidence>
<dbReference type="SUPFAM" id="SSF53187">
    <property type="entry name" value="Zn-dependent exopeptidases"/>
    <property type="match status" value="1"/>
</dbReference>
<keyword evidence="2" id="KW-0479">Metal-binding</keyword>
<keyword evidence="6" id="KW-1185">Reference proteome</keyword>
<dbReference type="Pfam" id="PF05343">
    <property type="entry name" value="Peptidase_M42"/>
    <property type="match status" value="1"/>
</dbReference>
<sequence length="396" mass="44771">MLLKRWNIKLRKWSVMLMKRNKKHNSLDKRSSKMYNKSKNKNKQSNGVLRMKKMESQLVELLEIHAHSGNEKPVRDYLALTLCKEKLVDTMHVDEYGNLLGQKTFGNGKGATVLLSAHMDTVTNVKLFKELIIENGSIRAEMPDGKGSALGADDRAGIAIILTVLRNMDKVNFNGKVLVAFSREEEIGCVGASKIREEWYEGTDLAIVCDRRGNNDIVVGCWSAFCSDEVGNFMENVSELAGLDYKCVEGGISDACTFSEAGINAINLSCGYYNEHTDKEYVVISEMKRTVKLIMQTFGVINDFCHTFGEVPPQNEWVANTMGRYQYKDVAYYEDMFMEEFVEDLFAQVEDDKGDTIVYEFGNNVIINQGKDEIILSKKSLKSLVEQLHGSLRTHN</sequence>
<dbReference type="PROSITE" id="PS00758">
    <property type="entry name" value="ARGE_DAPE_CPG2_1"/>
    <property type="match status" value="1"/>
</dbReference>
<evidence type="ECO:0000256" key="1">
    <source>
        <dbReference type="ARBA" id="ARBA00001947"/>
    </source>
</evidence>
<protein>
    <submittedName>
        <fullName evidence="5">M20/M25/M40 family metallo-hydrolase</fullName>
    </submittedName>
</protein>
<accession>A0AAE8YVA7</accession>
<name>A0AAE8YVA7_9CAUD</name>
<dbReference type="Gene3D" id="3.40.630.10">
    <property type="entry name" value="Zn peptidases"/>
    <property type="match status" value="1"/>
</dbReference>
<keyword evidence="3" id="KW-0378">Hydrolase</keyword>
<dbReference type="GO" id="GO:0046872">
    <property type="term" value="F:metal ion binding"/>
    <property type="evidence" value="ECO:0007669"/>
    <property type="project" value="UniProtKB-KW"/>
</dbReference>
<reference evidence="5" key="1">
    <citation type="submission" date="2021-10" db="EMBL/GenBank/DDBJ databases">
        <authorList>
            <person name="Lavering E.D."/>
            <person name="James R."/>
            <person name="Fairholm J.D."/>
            <person name="Ogilvie B.H."/>
            <person name="Thurgood T.L."/>
            <person name="Robison R.A."/>
            <person name="Grose J.H."/>
        </authorList>
    </citation>
    <scope>NUCLEOTIDE SEQUENCE</scope>
</reference>
<evidence type="ECO:0000313" key="5">
    <source>
        <dbReference type="EMBL" id="UGO50613.1"/>
    </source>
</evidence>
<dbReference type="Proteomes" id="UP000827460">
    <property type="component" value="Segment"/>
</dbReference>
<proteinExistence type="predicted"/>
<organism evidence="5 6">
    <name type="scientific">Bacillus phage vB_BanS_Sophrita</name>
    <dbReference type="NCBI Taxonomy" id="2894790"/>
    <lineage>
        <taxon>Viruses</taxon>
        <taxon>Duplodnaviria</taxon>
        <taxon>Heunggongvirae</taxon>
        <taxon>Uroviricota</taxon>
        <taxon>Caudoviricetes</taxon>
        <taxon>Joanripponvirinae</taxon>
        <taxon>Sophritavirus</taxon>
        <taxon>Sophritavirus sophrita</taxon>
    </lineage>
</organism>
<dbReference type="PANTHER" id="PTHR42994">
    <property type="entry name" value="PEPTIDASE T"/>
    <property type="match status" value="1"/>
</dbReference>
<dbReference type="GO" id="GO:0016787">
    <property type="term" value="F:hydrolase activity"/>
    <property type="evidence" value="ECO:0007669"/>
    <property type="project" value="UniProtKB-KW"/>
</dbReference>
<comment type="cofactor">
    <cofactor evidence="1">
        <name>Zn(2+)</name>
        <dbReference type="ChEBI" id="CHEBI:29105"/>
    </cofactor>
</comment>